<name>A0A5N6M061_9ASTR</name>
<gene>
    <name evidence="1" type="ORF">E3N88_35160</name>
</gene>
<dbReference type="AlphaFoldDB" id="A0A5N6M061"/>
<reference evidence="1 2" key="1">
    <citation type="submission" date="2019-05" db="EMBL/GenBank/DDBJ databases">
        <title>Mikania micrantha, genome provides insights into the molecular mechanism of rapid growth.</title>
        <authorList>
            <person name="Liu B."/>
        </authorList>
    </citation>
    <scope>NUCLEOTIDE SEQUENCE [LARGE SCALE GENOMIC DNA]</scope>
    <source>
        <strain evidence="1">NLD-2019</strain>
        <tissue evidence="1">Leaf</tissue>
    </source>
</reference>
<evidence type="ECO:0000313" key="1">
    <source>
        <dbReference type="EMBL" id="KAD3067280.1"/>
    </source>
</evidence>
<organism evidence="1 2">
    <name type="scientific">Mikania micrantha</name>
    <name type="common">bitter vine</name>
    <dbReference type="NCBI Taxonomy" id="192012"/>
    <lineage>
        <taxon>Eukaryota</taxon>
        <taxon>Viridiplantae</taxon>
        <taxon>Streptophyta</taxon>
        <taxon>Embryophyta</taxon>
        <taxon>Tracheophyta</taxon>
        <taxon>Spermatophyta</taxon>
        <taxon>Magnoliopsida</taxon>
        <taxon>eudicotyledons</taxon>
        <taxon>Gunneridae</taxon>
        <taxon>Pentapetalae</taxon>
        <taxon>asterids</taxon>
        <taxon>campanulids</taxon>
        <taxon>Asterales</taxon>
        <taxon>Asteraceae</taxon>
        <taxon>Asteroideae</taxon>
        <taxon>Heliantheae alliance</taxon>
        <taxon>Eupatorieae</taxon>
        <taxon>Mikania</taxon>
    </lineage>
</organism>
<dbReference type="EMBL" id="SZYD01000017">
    <property type="protein sequence ID" value="KAD3067280.1"/>
    <property type="molecule type" value="Genomic_DNA"/>
</dbReference>
<keyword evidence="2" id="KW-1185">Reference proteome</keyword>
<protein>
    <submittedName>
        <fullName evidence="1">Uncharacterized protein</fullName>
    </submittedName>
</protein>
<sequence>MNGLVDAGETKRSGNGVVVKWNFLPSDKKEDEQLRKSGRIKMKPKKFQDHVMAIASMANGTRARVLEDTVKAVQEEQKVIRTDLDTVVTAITSLQ</sequence>
<dbReference type="Proteomes" id="UP000326396">
    <property type="component" value="Linkage Group LG7"/>
</dbReference>
<accession>A0A5N6M061</accession>
<proteinExistence type="predicted"/>
<evidence type="ECO:0000313" key="2">
    <source>
        <dbReference type="Proteomes" id="UP000326396"/>
    </source>
</evidence>
<comment type="caution">
    <text evidence="1">The sequence shown here is derived from an EMBL/GenBank/DDBJ whole genome shotgun (WGS) entry which is preliminary data.</text>
</comment>